<evidence type="ECO:0008006" key="4">
    <source>
        <dbReference type="Google" id="ProtNLM"/>
    </source>
</evidence>
<accession>A0ABW2F673</accession>
<feature type="transmembrane region" description="Helical" evidence="1">
    <location>
        <begin position="12"/>
        <end position="33"/>
    </location>
</feature>
<organism evidence="2 3">
    <name type="scientific">Cohnella cellulosilytica</name>
    <dbReference type="NCBI Taxonomy" id="986710"/>
    <lineage>
        <taxon>Bacteria</taxon>
        <taxon>Bacillati</taxon>
        <taxon>Bacillota</taxon>
        <taxon>Bacilli</taxon>
        <taxon>Bacillales</taxon>
        <taxon>Paenibacillaceae</taxon>
        <taxon>Cohnella</taxon>
    </lineage>
</organism>
<keyword evidence="1" id="KW-0812">Transmembrane</keyword>
<feature type="transmembrane region" description="Helical" evidence="1">
    <location>
        <begin position="263"/>
        <end position="285"/>
    </location>
</feature>
<comment type="caution">
    <text evidence="2">The sequence shown here is derived from an EMBL/GenBank/DDBJ whole genome shotgun (WGS) entry which is preliminary data.</text>
</comment>
<proteinExistence type="predicted"/>
<keyword evidence="1" id="KW-1133">Transmembrane helix</keyword>
<reference evidence="3" key="1">
    <citation type="journal article" date="2019" name="Int. J. Syst. Evol. Microbiol.">
        <title>The Global Catalogue of Microorganisms (GCM) 10K type strain sequencing project: providing services to taxonomists for standard genome sequencing and annotation.</title>
        <authorList>
            <consortium name="The Broad Institute Genomics Platform"/>
            <consortium name="The Broad Institute Genome Sequencing Center for Infectious Disease"/>
            <person name="Wu L."/>
            <person name="Ma J."/>
        </authorList>
    </citation>
    <scope>NUCLEOTIDE SEQUENCE [LARGE SCALE GENOMIC DNA]</scope>
    <source>
        <strain evidence="3">KCTC 12907</strain>
    </source>
</reference>
<keyword evidence="3" id="KW-1185">Reference proteome</keyword>
<evidence type="ECO:0000313" key="2">
    <source>
        <dbReference type="EMBL" id="MFC7147886.1"/>
    </source>
</evidence>
<dbReference type="RefSeq" id="WP_378051072.1">
    <property type="nucleotide sequence ID" value="NZ_JBHMDN010000032.1"/>
</dbReference>
<name>A0ABW2F673_9BACL</name>
<protein>
    <recommendedName>
        <fullName evidence="4">Type II secretion system protein GspF domain-containing protein</fullName>
    </recommendedName>
</protein>
<feature type="transmembrane region" description="Helical" evidence="1">
    <location>
        <begin position="114"/>
        <end position="135"/>
    </location>
</feature>
<gene>
    <name evidence="2" type="ORF">ACFQMJ_05000</name>
</gene>
<keyword evidence="1" id="KW-0472">Membrane</keyword>
<dbReference type="Proteomes" id="UP001596378">
    <property type="component" value="Unassembled WGS sequence"/>
</dbReference>
<feature type="transmembrane region" description="Helical" evidence="1">
    <location>
        <begin position="89"/>
        <end position="108"/>
    </location>
</feature>
<dbReference type="EMBL" id="JBHTAI010000003">
    <property type="protein sequence ID" value="MFC7147886.1"/>
    <property type="molecule type" value="Genomic_DNA"/>
</dbReference>
<evidence type="ECO:0000313" key="3">
    <source>
        <dbReference type="Proteomes" id="UP001596378"/>
    </source>
</evidence>
<sequence>MSEYMRSLTFGLSWLLQFSLAFGGIYAASRLIIAPRNRWRIHLKGWRKRRAPQWWYKMWRVDRDGIALQERRVLLAGCGIRYSPEAYLALRRFLLTVLPAAALALYALQTSKAMASLTAWNGIFALAVATVLLSLDRSALHAIRRHRTDRIRREIVAVISQLLYYTGSRMHLHGKLMKCLSLTRHIRNEMGLLLNEWYHDADAALKRFKERLGTDEAYGFAESIRSLRLNESEEIYALMREIVRDYKAQIELSRQSRKETTSYLLFVLAGIPVLYTFQVFLYPWVQEAAKLFDALNP</sequence>
<evidence type="ECO:0000256" key="1">
    <source>
        <dbReference type="SAM" id="Phobius"/>
    </source>
</evidence>